<dbReference type="GO" id="GO:0016301">
    <property type="term" value="F:kinase activity"/>
    <property type="evidence" value="ECO:0007669"/>
    <property type="project" value="UniProtKB-KW"/>
</dbReference>
<dbReference type="Gene3D" id="1.10.10.10">
    <property type="entry name" value="Winged helix-like DNA-binding domain superfamily/Winged helix DNA-binding domain"/>
    <property type="match status" value="1"/>
</dbReference>
<evidence type="ECO:0000256" key="1">
    <source>
        <dbReference type="ARBA" id="ARBA00006479"/>
    </source>
</evidence>
<dbReference type="InterPro" id="IPR036390">
    <property type="entry name" value="WH_DNA-bd_sf"/>
</dbReference>
<keyword evidence="2" id="KW-0808">Transferase</keyword>
<reference evidence="2 3" key="1">
    <citation type="submission" date="2018-10" db="EMBL/GenBank/DDBJ databases">
        <title>Genomic Encyclopedia of Archaeal and Bacterial Type Strains, Phase II (KMG-II): from individual species to whole genera.</title>
        <authorList>
            <person name="Goeker M."/>
        </authorList>
    </citation>
    <scope>NUCLEOTIDE SEQUENCE [LARGE SCALE GENOMIC DNA]</scope>
    <source>
        <strain evidence="2 3">DSM 14954</strain>
    </source>
</reference>
<dbReference type="Proteomes" id="UP000278962">
    <property type="component" value="Unassembled WGS sequence"/>
</dbReference>
<sequence>MTNVSVGTLNDLMWTPKPAIELSSQRAVRRHNLSVVLRQVVERGPRSRATIATDTGLNKSTVSSLVSELMDFGLLVERGAEHRGTAGRPGLVVDVARDGVVALGLEVNVDYVGVQATDLAGGSRYKGMEAVDNRGRGVDEVIDRLGALARGALQEVQAQGLRPIGATVAVPGLVDIEHGVVLIAPNLHWNDVPICDLLRERIDAPGLEVGVDNEANLAALAELWEGAATGFSDFMYCSGEIGVGGGLVLGGELFRGYRGFGGEFGHTTVEHDGLPCACGSRGCLETRAGLEPVLAAAGIIDESEGGARGLARPVGELVRRAQAGETQPLAALEDCGRWLGIALGTVVNLLSPQAVVLGGNFAPMTQWLAPVITAELSTRVLGGNGAVPPVMSSSLGAEAAMRGAAATQLRRLLADPTLVAGAVPI</sequence>
<dbReference type="Gene3D" id="3.30.420.40">
    <property type="match status" value="2"/>
</dbReference>
<dbReference type="CDD" id="cd24076">
    <property type="entry name" value="ASKHA_ATPase_ROK_BsXylR-like"/>
    <property type="match status" value="1"/>
</dbReference>
<comment type="similarity">
    <text evidence="1">Belongs to the ROK (NagC/XylR) family.</text>
</comment>
<evidence type="ECO:0000313" key="3">
    <source>
        <dbReference type="Proteomes" id="UP000278962"/>
    </source>
</evidence>
<protein>
    <submittedName>
        <fullName evidence="2">Putative NBD/HSP70 family sugar kinase</fullName>
    </submittedName>
</protein>
<dbReference type="InterPro" id="IPR043129">
    <property type="entry name" value="ATPase_NBD"/>
</dbReference>
<dbReference type="PANTHER" id="PTHR18964:SF149">
    <property type="entry name" value="BIFUNCTIONAL UDP-N-ACETYLGLUCOSAMINE 2-EPIMERASE_N-ACETYLMANNOSAMINE KINASE"/>
    <property type="match status" value="1"/>
</dbReference>
<organism evidence="2 3">
    <name type="scientific">Solirubrobacter pauli</name>
    <dbReference type="NCBI Taxonomy" id="166793"/>
    <lineage>
        <taxon>Bacteria</taxon>
        <taxon>Bacillati</taxon>
        <taxon>Actinomycetota</taxon>
        <taxon>Thermoleophilia</taxon>
        <taxon>Solirubrobacterales</taxon>
        <taxon>Solirubrobacteraceae</taxon>
        <taxon>Solirubrobacter</taxon>
    </lineage>
</organism>
<dbReference type="SUPFAM" id="SSF53067">
    <property type="entry name" value="Actin-like ATPase domain"/>
    <property type="match status" value="1"/>
</dbReference>
<gene>
    <name evidence="2" type="ORF">C8N24_5287</name>
</gene>
<evidence type="ECO:0000313" key="2">
    <source>
        <dbReference type="EMBL" id="RKQ87266.1"/>
    </source>
</evidence>
<dbReference type="InterPro" id="IPR000600">
    <property type="entry name" value="ROK"/>
</dbReference>
<accession>A0A660L078</accession>
<dbReference type="EMBL" id="RBIL01000002">
    <property type="protein sequence ID" value="RKQ87266.1"/>
    <property type="molecule type" value="Genomic_DNA"/>
</dbReference>
<dbReference type="InterPro" id="IPR036388">
    <property type="entry name" value="WH-like_DNA-bd_sf"/>
</dbReference>
<keyword evidence="3" id="KW-1185">Reference proteome</keyword>
<dbReference type="Pfam" id="PF00480">
    <property type="entry name" value="ROK"/>
    <property type="match status" value="1"/>
</dbReference>
<dbReference type="PANTHER" id="PTHR18964">
    <property type="entry name" value="ROK (REPRESSOR, ORF, KINASE) FAMILY"/>
    <property type="match status" value="1"/>
</dbReference>
<dbReference type="SUPFAM" id="SSF46785">
    <property type="entry name" value="Winged helix' DNA-binding domain"/>
    <property type="match status" value="1"/>
</dbReference>
<dbReference type="AlphaFoldDB" id="A0A660L078"/>
<proteinExistence type="inferred from homology"/>
<comment type="caution">
    <text evidence="2">The sequence shown here is derived from an EMBL/GenBank/DDBJ whole genome shotgun (WGS) entry which is preliminary data.</text>
</comment>
<name>A0A660L078_9ACTN</name>
<keyword evidence="2" id="KW-0418">Kinase</keyword>